<protein>
    <recommendedName>
        <fullName evidence="4">Zinc ribbon domain-containing protein</fullName>
    </recommendedName>
</protein>
<keyword evidence="1" id="KW-0175">Coiled coil</keyword>
<evidence type="ECO:0000313" key="3">
    <source>
        <dbReference type="Proteomes" id="UP000003178"/>
    </source>
</evidence>
<dbReference type="NCBIfam" id="NF045650">
    <property type="entry name" value="CD1247_Nterm"/>
    <property type="match status" value="1"/>
</dbReference>
<sequence>MLKQSIESEGQDMKVKEDVAYLRGLAEGLEIAKEGKNGKVIEKMIVTLDKFADAINRLQDENEELREYIEGVDSDLADMYEDMEELEENIDDIYDELEDMEEDIEDLYECECDCDCEDEDDDDYGYIEMECPYCGELVEIDEDELYDDDLDIVCPYCEEVILSSEDFDDECEDGCCSCEGCCGEDEE</sequence>
<feature type="coiled-coil region" evidence="1">
    <location>
        <begin position="41"/>
        <end position="110"/>
    </location>
</feature>
<dbReference type="HOGENOM" id="CLU_120403_0_0_9"/>
<dbReference type="STRING" id="500633.CLOHIR_01168"/>
<accession>B6FZ64</accession>
<evidence type="ECO:0000313" key="2">
    <source>
        <dbReference type="EMBL" id="EEA85234.1"/>
    </source>
</evidence>
<reference evidence="2 3" key="2">
    <citation type="submission" date="2008-10" db="EMBL/GenBank/DDBJ databases">
        <title>Draft genome sequence of Clostridium hiranonis (DSM 13275).</title>
        <authorList>
            <person name="Sudarsanam P."/>
            <person name="Ley R."/>
            <person name="Guruge J."/>
            <person name="Turnbaugh P.J."/>
            <person name="Mahowald M."/>
            <person name="Liep D."/>
            <person name="Gordon J."/>
        </authorList>
    </citation>
    <scope>NUCLEOTIDE SEQUENCE [LARGE SCALE GENOMIC DNA]</scope>
    <source>
        <strain evidence="2 3">DSM 13275</strain>
    </source>
</reference>
<proteinExistence type="predicted"/>
<organism evidence="2 3">
    <name type="scientific">Peptacetobacter hiranonis (strain DSM 13275 / JCM 10541 / KCTC 15199 / TO-931)</name>
    <name type="common">Clostridium hiranonis</name>
    <dbReference type="NCBI Taxonomy" id="500633"/>
    <lineage>
        <taxon>Bacteria</taxon>
        <taxon>Bacillati</taxon>
        <taxon>Bacillota</taxon>
        <taxon>Clostridia</taxon>
        <taxon>Peptostreptococcales</taxon>
        <taxon>Peptostreptococcaceae</taxon>
        <taxon>Peptacetobacter</taxon>
    </lineage>
</organism>
<evidence type="ECO:0008006" key="4">
    <source>
        <dbReference type="Google" id="ProtNLM"/>
    </source>
</evidence>
<gene>
    <name evidence="2" type="ORF">CLOHIR_01168</name>
</gene>
<evidence type="ECO:0000256" key="1">
    <source>
        <dbReference type="SAM" id="Coils"/>
    </source>
</evidence>
<dbReference type="InterPro" id="IPR054688">
    <property type="entry name" value="CD1247_N"/>
</dbReference>
<keyword evidence="3" id="KW-1185">Reference proteome</keyword>
<name>B6FZ64_PEPHT</name>
<dbReference type="AlphaFoldDB" id="B6FZ64"/>
<dbReference type="Proteomes" id="UP000003178">
    <property type="component" value="Unassembled WGS sequence"/>
</dbReference>
<comment type="caution">
    <text evidence="2">The sequence shown here is derived from an EMBL/GenBank/DDBJ whole genome shotgun (WGS) entry which is preliminary data.</text>
</comment>
<reference evidence="2 3" key="1">
    <citation type="submission" date="2008-09" db="EMBL/GenBank/DDBJ databases">
        <authorList>
            <person name="Fulton L."/>
            <person name="Clifton S."/>
            <person name="Fulton B."/>
            <person name="Xu J."/>
            <person name="Minx P."/>
            <person name="Pepin K.H."/>
            <person name="Johnson M."/>
            <person name="Thiruvilangam P."/>
            <person name="Bhonagiri V."/>
            <person name="Nash W.E."/>
            <person name="Mardis E.R."/>
            <person name="Wilson R.K."/>
        </authorList>
    </citation>
    <scope>NUCLEOTIDE SEQUENCE [LARGE SCALE GENOMIC DNA]</scope>
    <source>
        <strain evidence="2 3">DSM 13275</strain>
    </source>
</reference>
<dbReference type="EMBL" id="ABWP01000048">
    <property type="protein sequence ID" value="EEA85234.1"/>
    <property type="molecule type" value="Genomic_DNA"/>
</dbReference>
<dbReference type="Gene3D" id="1.20.1480.30">
    <property type="entry name" value="Designed four-helix bundle protein"/>
    <property type="match status" value="1"/>
</dbReference>